<dbReference type="InterPro" id="IPR021109">
    <property type="entry name" value="Peptidase_aspartic_dom_sf"/>
</dbReference>
<gene>
    <name evidence="2" type="ORF">Tci_061206</name>
</gene>
<reference evidence="2" key="1">
    <citation type="journal article" date="2019" name="Sci. Rep.">
        <title>Draft genome of Tanacetum cinerariifolium, the natural source of mosquito coil.</title>
        <authorList>
            <person name="Yamashiro T."/>
            <person name="Shiraishi A."/>
            <person name="Satake H."/>
            <person name="Nakayama K."/>
        </authorList>
    </citation>
    <scope>NUCLEOTIDE SEQUENCE</scope>
</reference>
<sequence length="639" mass="72044">MADNRTMAEMLYAPTEGCAEAIVVPPIHAEQFELKHSLINMMTSDQFFGLEKDNPHDHIRWFNKITSTIKYRDVPNSVIKLILFPFSLAWAARRRLEKEPPRSITTWDDLAWERYKDLLRACPHHGFTELHQLDTFYNALNPADQDSLNVAAGSNLLEKSPQDALTIIENKSKVRNSRSKLIASPVNACDINSSSEITKLTHAVNQQTSVVTTAITAMLKQLQATPPPAPVKWQLSQNSGIISKVTFQQPQATTIRINTASTSGSGSLPGNTVANPKGKLKAITTRSGLVTDGPTVPTPPKFVTPEEDERVKETYTDPDLAEYTIKVPPPPFTFPADFVVVDYESDPKVPLILGRPFLRTARALIDVHGEEMILRDDCLEVSVSNRTSGNPTFSLHKEITSLKVTHEIHDSEGCNFLSEELPDIDSSNDIHPHFDDNPLSVSTTYSSNSLLEEFTDELARITYPPDYDDNLQFDIESDLKEIEFLLYQMFTDEHAPDYSPPPKFDVYDDDFLEIESDADNFYDDPFDSKGEKIKESKLLIDELDLPCDFLPYSDYDSFNSQDFSRDDDLPSTDNEDKENKLAISKASLVFEGFDPSFYEPLFFKDVPKSMMLLPFSSENEEKVFKPGIYTSEKVHVKPT</sequence>
<dbReference type="Gene3D" id="2.40.70.10">
    <property type="entry name" value="Acid Proteases"/>
    <property type="match status" value="1"/>
</dbReference>
<comment type="caution">
    <text evidence="2">The sequence shown here is derived from an EMBL/GenBank/DDBJ whole genome shotgun (WGS) entry which is preliminary data.</text>
</comment>
<dbReference type="PANTHER" id="PTHR33067">
    <property type="entry name" value="RNA-DIRECTED DNA POLYMERASE-RELATED"/>
    <property type="match status" value="1"/>
</dbReference>
<protein>
    <recommendedName>
        <fullName evidence="3">Reverse transcriptase domain-containing protein</fullName>
    </recommendedName>
</protein>
<evidence type="ECO:0000256" key="1">
    <source>
        <dbReference type="SAM" id="MobiDB-lite"/>
    </source>
</evidence>
<proteinExistence type="predicted"/>
<dbReference type="PANTHER" id="PTHR33067:SF9">
    <property type="entry name" value="RNA-DIRECTED DNA POLYMERASE"/>
    <property type="match status" value="1"/>
</dbReference>
<feature type="region of interest" description="Disordered" evidence="1">
    <location>
        <begin position="288"/>
        <end position="311"/>
    </location>
</feature>
<dbReference type="EMBL" id="BKCJ010009917">
    <property type="protein sequence ID" value="GEU89228.1"/>
    <property type="molecule type" value="Genomic_DNA"/>
</dbReference>
<evidence type="ECO:0008006" key="3">
    <source>
        <dbReference type="Google" id="ProtNLM"/>
    </source>
</evidence>
<dbReference type="AlphaFoldDB" id="A0A6L2NS99"/>
<organism evidence="2">
    <name type="scientific">Tanacetum cinerariifolium</name>
    <name type="common">Dalmatian daisy</name>
    <name type="synonym">Chrysanthemum cinerariifolium</name>
    <dbReference type="NCBI Taxonomy" id="118510"/>
    <lineage>
        <taxon>Eukaryota</taxon>
        <taxon>Viridiplantae</taxon>
        <taxon>Streptophyta</taxon>
        <taxon>Embryophyta</taxon>
        <taxon>Tracheophyta</taxon>
        <taxon>Spermatophyta</taxon>
        <taxon>Magnoliopsida</taxon>
        <taxon>eudicotyledons</taxon>
        <taxon>Gunneridae</taxon>
        <taxon>Pentapetalae</taxon>
        <taxon>asterids</taxon>
        <taxon>campanulids</taxon>
        <taxon>Asterales</taxon>
        <taxon>Asteraceae</taxon>
        <taxon>Asteroideae</taxon>
        <taxon>Anthemideae</taxon>
        <taxon>Anthemidinae</taxon>
        <taxon>Tanacetum</taxon>
    </lineage>
</organism>
<accession>A0A6L2NS99</accession>
<evidence type="ECO:0000313" key="2">
    <source>
        <dbReference type="EMBL" id="GEU89228.1"/>
    </source>
</evidence>
<name>A0A6L2NS99_TANCI</name>